<dbReference type="EMBL" id="FR961795">
    <property type="protein sequence ID" value="CDR00840.1"/>
    <property type="molecule type" value="Genomic_DNA"/>
</dbReference>
<dbReference type="InterPro" id="IPR040564">
    <property type="entry name" value="CxC3-like"/>
</dbReference>
<proteinExistence type="predicted"/>
<sequence length="155" mass="17234">MIEGFYTPLPPTTAISLHSDGKYTLHEQDCFLPLDVPEVICGCLISTIHVGPGKHIILVGINGRYNVTVPVLTCTTCLSTWTANLADLIKNGYWPATVNCDTIYQVDVFSSFEELEVSAPGMSRLAFMRILEQRTDFFGRVTINYTQLYQCMTSG</sequence>
<evidence type="ECO:0000259" key="1">
    <source>
        <dbReference type="Pfam" id="PF18804"/>
    </source>
</evidence>
<dbReference type="Pfam" id="PF18804">
    <property type="entry name" value="CxC3"/>
    <property type="match status" value="1"/>
</dbReference>
<gene>
    <name evidence="2" type="ORF">GSONMT00028688001</name>
</gene>
<evidence type="ECO:0000313" key="2">
    <source>
        <dbReference type="EMBL" id="CDR00840.1"/>
    </source>
</evidence>
<dbReference type="Proteomes" id="UP000193380">
    <property type="component" value="Unassembled WGS sequence"/>
</dbReference>
<name>A0A060ZI48_ONCMY</name>
<dbReference type="PaxDb" id="8022-A0A060ZI48"/>
<dbReference type="STRING" id="8022.A0A060ZI48"/>
<protein>
    <recommendedName>
        <fullName evidence="1">CxC3 like cysteine cluster domain-containing protein</fullName>
    </recommendedName>
</protein>
<reference evidence="2" key="1">
    <citation type="journal article" date="2014" name="Nat. Commun.">
        <title>The rainbow trout genome provides novel insights into evolution after whole-genome duplication in vertebrates.</title>
        <authorList>
            <person name="Berthelot C."/>
            <person name="Brunet F."/>
            <person name="Chalopin D."/>
            <person name="Juanchich A."/>
            <person name="Bernard M."/>
            <person name="Noel B."/>
            <person name="Bento P."/>
            <person name="Da Silva C."/>
            <person name="Labadie K."/>
            <person name="Alberti A."/>
            <person name="Aury J.M."/>
            <person name="Louis A."/>
            <person name="Dehais P."/>
            <person name="Bardou P."/>
            <person name="Montfort J."/>
            <person name="Klopp C."/>
            <person name="Cabau C."/>
            <person name="Gaspin C."/>
            <person name="Thorgaard G.H."/>
            <person name="Boussaha M."/>
            <person name="Quillet E."/>
            <person name="Guyomard R."/>
            <person name="Galiana D."/>
            <person name="Bobe J."/>
            <person name="Volff J.N."/>
            <person name="Genet C."/>
            <person name="Wincker P."/>
            <person name="Jaillon O."/>
            <person name="Roest Crollius H."/>
            <person name="Guiguen Y."/>
        </authorList>
    </citation>
    <scope>NUCLEOTIDE SEQUENCE [LARGE SCALE GENOMIC DNA]</scope>
</reference>
<dbReference type="AlphaFoldDB" id="A0A060ZI48"/>
<feature type="domain" description="CxC3 like cysteine cluster" evidence="1">
    <location>
        <begin position="36"/>
        <end position="133"/>
    </location>
</feature>
<organism evidence="2 3">
    <name type="scientific">Oncorhynchus mykiss</name>
    <name type="common">Rainbow trout</name>
    <name type="synonym">Salmo gairdneri</name>
    <dbReference type="NCBI Taxonomy" id="8022"/>
    <lineage>
        <taxon>Eukaryota</taxon>
        <taxon>Metazoa</taxon>
        <taxon>Chordata</taxon>
        <taxon>Craniata</taxon>
        <taxon>Vertebrata</taxon>
        <taxon>Euteleostomi</taxon>
        <taxon>Actinopterygii</taxon>
        <taxon>Neopterygii</taxon>
        <taxon>Teleostei</taxon>
        <taxon>Protacanthopterygii</taxon>
        <taxon>Salmoniformes</taxon>
        <taxon>Salmonidae</taxon>
        <taxon>Salmoninae</taxon>
        <taxon>Oncorhynchus</taxon>
    </lineage>
</organism>
<evidence type="ECO:0000313" key="3">
    <source>
        <dbReference type="Proteomes" id="UP000193380"/>
    </source>
</evidence>
<reference evidence="2" key="2">
    <citation type="submission" date="2014-03" db="EMBL/GenBank/DDBJ databases">
        <authorList>
            <person name="Genoscope - CEA"/>
        </authorList>
    </citation>
    <scope>NUCLEOTIDE SEQUENCE</scope>
</reference>
<accession>A0A060ZI48</accession>